<gene>
    <name evidence="1" type="ORF">DL546_006513</name>
</gene>
<dbReference type="Proteomes" id="UP000275385">
    <property type="component" value="Unassembled WGS sequence"/>
</dbReference>
<evidence type="ECO:0008006" key="3">
    <source>
        <dbReference type="Google" id="ProtNLM"/>
    </source>
</evidence>
<dbReference type="EMBL" id="QVQW01000024">
    <property type="protein sequence ID" value="RKU45051.1"/>
    <property type="molecule type" value="Genomic_DNA"/>
</dbReference>
<dbReference type="OrthoDB" id="5537330at2759"/>
<dbReference type="AlphaFoldDB" id="A0A420YAX9"/>
<reference evidence="1 2" key="1">
    <citation type="submission" date="2018-08" db="EMBL/GenBank/DDBJ databases">
        <title>Draft genome of the lignicolous fungus Coniochaeta pulveracea.</title>
        <authorList>
            <person name="Borstlap C.J."/>
            <person name="De Witt R.N."/>
            <person name="Botha A."/>
            <person name="Volschenk H."/>
        </authorList>
    </citation>
    <scope>NUCLEOTIDE SEQUENCE [LARGE SCALE GENOMIC DNA]</scope>
    <source>
        <strain evidence="1 2">CAB683</strain>
    </source>
</reference>
<protein>
    <recommendedName>
        <fullName evidence="3">Carboxymuconolactone decarboxylase-like domain-containing protein</fullName>
    </recommendedName>
</protein>
<sequence length="254" mass="27701">MNSLPGFVTPSLLASIRRHPNLPKNTWYFITATTLSMLNRPDEIPKVYKHALDHGGDYYDAAPNEAEQLRISRRIREALVKASAVGGLPKTINALSELKKVTPAHLLDEPGGRSPTGRCCDVYDISTSQVLHRGQAFFEKLYGKVSRRVMGQLERSGTEDLGLVAKLMYGYVLSNTGVLSAVETSYVLIAGLIPQDVNPQLKGHLRGAINGGATVDEVRAVRSVVMEICEASGMKMLEEIVPAGWGWRGEVATV</sequence>
<dbReference type="PANTHER" id="PTHR28180">
    <property type="entry name" value="CONSERVED MITOCHONDRIAL PROTEIN-RELATED"/>
    <property type="match status" value="1"/>
</dbReference>
<proteinExistence type="predicted"/>
<comment type="caution">
    <text evidence="1">The sequence shown here is derived from an EMBL/GenBank/DDBJ whole genome shotgun (WGS) entry which is preliminary data.</text>
</comment>
<dbReference type="PANTHER" id="PTHR28180:SF2">
    <property type="entry name" value="PEROXISOMAL PROTEIN 2"/>
    <property type="match status" value="1"/>
</dbReference>
<organism evidence="1 2">
    <name type="scientific">Coniochaeta pulveracea</name>
    <dbReference type="NCBI Taxonomy" id="177199"/>
    <lineage>
        <taxon>Eukaryota</taxon>
        <taxon>Fungi</taxon>
        <taxon>Dikarya</taxon>
        <taxon>Ascomycota</taxon>
        <taxon>Pezizomycotina</taxon>
        <taxon>Sordariomycetes</taxon>
        <taxon>Sordariomycetidae</taxon>
        <taxon>Coniochaetales</taxon>
        <taxon>Coniochaetaceae</taxon>
        <taxon>Coniochaeta</taxon>
    </lineage>
</organism>
<dbReference type="InterPro" id="IPR052999">
    <property type="entry name" value="PTS1_Protein"/>
</dbReference>
<dbReference type="STRING" id="177199.A0A420YAX9"/>
<dbReference type="Gene3D" id="1.20.1290.10">
    <property type="entry name" value="AhpD-like"/>
    <property type="match status" value="1"/>
</dbReference>
<evidence type="ECO:0000313" key="1">
    <source>
        <dbReference type="EMBL" id="RKU45051.1"/>
    </source>
</evidence>
<dbReference type="InterPro" id="IPR029032">
    <property type="entry name" value="AhpD-like"/>
</dbReference>
<evidence type="ECO:0000313" key="2">
    <source>
        <dbReference type="Proteomes" id="UP000275385"/>
    </source>
</evidence>
<dbReference type="SUPFAM" id="SSF69118">
    <property type="entry name" value="AhpD-like"/>
    <property type="match status" value="1"/>
</dbReference>
<name>A0A420YAX9_9PEZI</name>
<keyword evidence="2" id="KW-1185">Reference proteome</keyword>
<accession>A0A420YAX9</accession>